<dbReference type="GeneID" id="126913017"/>
<evidence type="ECO:0000313" key="3">
    <source>
        <dbReference type="RefSeq" id="XP_050563644.1"/>
    </source>
</evidence>
<dbReference type="RefSeq" id="XP_050563644.1">
    <property type="nucleotide sequence ID" value="XM_050707687.1"/>
</dbReference>
<sequence>MSTTSSSRGKRSAAITITSPSPVKKTVTSIPRSGCASLTRTPNHLMAMAGTSSMNDGSTTRSPSSQAAEAIKKVEIWEQADILSDDEAWEIGSQDASDLQGRKSMLTTGRQRSGITMDLANKYANEQLQRGKTALESAGNMKREFKVTAIECLQSLYETCLALSDSRSRHMLNLEKERSRHAREIIAIERAHNKKIAEVTKELTSEIALARNDLTESLKEIKAIRAWLGYETMEPYKRIEDIERTTKEINATVTKLNLSHKSPQKSQSDLKSLEEKQAKLLTTVQTLSQQLDELRRCQHKAIENTTTLQIVSQEINDKLGSREQNVPAEITNQSQQKIEEDIVELKKTMNIIAEHIKDAPTLSAQAPQLEQNLQPITERLDAVSSELRTMRQLKERTPPPPAHSVCTEMALVDIVKQIRQPTYAQVASKPPVHRPNHTLIISSTDPKNTGDNVIEKIRVALDCKKTGAKVEKVRKAKNQKIVISCSTKEDMKLVQSQVQKKDDLKVEVAKASNPLLRIADVLSYHTDAELVELILAQNKHLLGDVSMQDNIIRVKYRKKARNPHECHPVLELSPGTHKRFLEAGKIYVGLQRRPVFDQSPLVQCNKCLEYGHTKAVCQAKEHLCSHCGDPHTWEKCPNRLSNKPPTCRNCLRAQGVGPETTHNAFSEVCRERQKWDAIARSRISYC</sequence>
<organism evidence="2 3">
    <name type="scientific">Spodoptera frugiperda</name>
    <name type="common">Fall armyworm</name>
    <dbReference type="NCBI Taxonomy" id="7108"/>
    <lineage>
        <taxon>Eukaryota</taxon>
        <taxon>Metazoa</taxon>
        <taxon>Ecdysozoa</taxon>
        <taxon>Arthropoda</taxon>
        <taxon>Hexapoda</taxon>
        <taxon>Insecta</taxon>
        <taxon>Pterygota</taxon>
        <taxon>Neoptera</taxon>
        <taxon>Endopterygota</taxon>
        <taxon>Lepidoptera</taxon>
        <taxon>Glossata</taxon>
        <taxon>Ditrysia</taxon>
        <taxon>Noctuoidea</taxon>
        <taxon>Noctuidae</taxon>
        <taxon>Amphipyrinae</taxon>
        <taxon>Spodoptera</taxon>
    </lineage>
</organism>
<dbReference type="OrthoDB" id="10022108at2759"/>
<evidence type="ECO:0000256" key="1">
    <source>
        <dbReference type="SAM" id="MobiDB-lite"/>
    </source>
</evidence>
<evidence type="ECO:0000313" key="2">
    <source>
        <dbReference type="Proteomes" id="UP000829999"/>
    </source>
</evidence>
<dbReference type="AlphaFoldDB" id="A0A9R0F5K0"/>
<keyword evidence="2" id="KW-1185">Reference proteome</keyword>
<feature type="region of interest" description="Disordered" evidence="1">
    <location>
        <begin position="1"/>
        <end position="37"/>
    </location>
</feature>
<protein>
    <submittedName>
        <fullName evidence="3">Uncharacterized protein LOC126913017</fullName>
    </submittedName>
</protein>
<dbReference type="Proteomes" id="UP000829999">
    <property type="component" value="Unplaced"/>
</dbReference>
<accession>A0A9R0F5K0</accession>
<feature type="compositionally biased region" description="Polar residues" evidence="1">
    <location>
        <begin position="15"/>
        <end position="37"/>
    </location>
</feature>
<proteinExistence type="predicted"/>
<name>A0A9R0F5K0_SPOFR</name>
<feature type="region of interest" description="Disordered" evidence="1">
    <location>
        <begin position="425"/>
        <end position="444"/>
    </location>
</feature>
<gene>
    <name evidence="3" type="primary">LOC126913017</name>
</gene>
<reference evidence="3" key="1">
    <citation type="submission" date="2025-08" db="UniProtKB">
        <authorList>
            <consortium name="RefSeq"/>
        </authorList>
    </citation>
    <scope>IDENTIFICATION</scope>
    <source>
        <tissue evidence="3">Whole larval tissue</tissue>
    </source>
</reference>